<feature type="compositionally biased region" description="Polar residues" evidence="1">
    <location>
        <begin position="1"/>
        <end position="14"/>
    </location>
</feature>
<comment type="caution">
    <text evidence="2">The sequence shown here is derived from an EMBL/GenBank/DDBJ whole genome shotgun (WGS) entry which is preliminary data.</text>
</comment>
<accession>A0A5B0N2G0</accession>
<gene>
    <name evidence="2" type="ORF">PGT21_009158</name>
</gene>
<organism evidence="2 3">
    <name type="scientific">Puccinia graminis f. sp. tritici</name>
    <dbReference type="NCBI Taxonomy" id="56615"/>
    <lineage>
        <taxon>Eukaryota</taxon>
        <taxon>Fungi</taxon>
        <taxon>Dikarya</taxon>
        <taxon>Basidiomycota</taxon>
        <taxon>Pucciniomycotina</taxon>
        <taxon>Pucciniomycetes</taxon>
        <taxon>Pucciniales</taxon>
        <taxon>Pucciniaceae</taxon>
        <taxon>Puccinia</taxon>
    </lineage>
</organism>
<dbReference type="EMBL" id="VSWC01000119">
    <property type="protein sequence ID" value="KAA1082644.1"/>
    <property type="molecule type" value="Genomic_DNA"/>
</dbReference>
<feature type="compositionally biased region" description="Low complexity" evidence="1">
    <location>
        <begin position="34"/>
        <end position="49"/>
    </location>
</feature>
<feature type="region of interest" description="Disordered" evidence="1">
    <location>
        <begin position="1"/>
        <end position="149"/>
    </location>
</feature>
<dbReference type="AlphaFoldDB" id="A0A5B0N2G0"/>
<protein>
    <submittedName>
        <fullName evidence="2">Uncharacterized protein</fullName>
    </submittedName>
</protein>
<reference evidence="2 3" key="1">
    <citation type="submission" date="2019-05" db="EMBL/GenBank/DDBJ databases">
        <title>Emergence of the Ug99 lineage of the wheat stem rust pathogen through somatic hybridization.</title>
        <authorList>
            <person name="Li F."/>
            <person name="Upadhyaya N.M."/>
            <person name="Sperschneider J."/>
            <person name="Matny O."/>
            <person name="Nguyen-Phuc H."/>
            <person name="Mago R."/>
            <person name="Raley C."/>
            <person name="Miller M.E."/>
            <person name="Silverstein K.A.T."/>
            <person name="Henningsen E."/>
            <person name="Hirsch C.D."/>
            <person name="Visser B."/>
            <person name="Pretorius Z.A."/>
            <person name="Steffenson B.J."/>
            <person name="Schwessinger B."/>
            <person name="Dodds P.N."/>
            <person name="Figueroa M."/>
        </authorList>
    </citation>
    <scope>NUCLEOTIDE SEQUENCE [LARGE SCALE GENOMIC DNA]</scope>
    <source>
        <strain evidence="2">21-0</strain>
    </source>
</reference>
<evidence type="ECO:0000313" key="3">
    <source>
        <dbReference type="Proteomes" id="UP000324748"/>
    </source>
</evidence>
<feature type="compositionally biased region" description="Basic and acidic residues" evidence="1">
    <location>
        <begin position="136"/>
        <end position="149"/>
    </location>
</feature>
<feature type="compositionally biased region" description="Polar residues" evidence="1">
    <location>
        <begin position="52"/>
        <end position="62"/>
    </location>
</feature>
<dbReference type="Proteomes" id="UP000324748">
    <property type="component" value="Unassembled WGS sequence"/>
</dbReference>
<sequence length="189" mass="20191">MSHTINRQHASSRSALHPQQRGVSSHMPPPSRPASQQTTASQHTTSGHTPIPASSNGVNVGYSNGPGLMDYNYPDGTFQPNGTPIDPIDYSNPGNHTNGGGSYPHDNGQLNNPNYPLPDGDDLPSKSDLLRGPVLTDHHHNTPGHHPDLPADVTPIAVDHDSLQLIFGLSEENLNTAKTVSLWVTNLSI</sequence>
<evidence type="ECO:0000256" key="1">
    <source>
        <dbReference type="SAM" id="MobiDB-lite"/>
    </source>
</evidence>
<proteinExistence type="predicted"/>
<keyword evidence="3" id="KW-1185">Reference proteome</keyword>
<name>A0A5B0N2G0_PUCGR</name>
<evidence type="ECO:0000313" key="2">
    <source>
        <dbReference type="EMBL" id="KAA1082644.1"/>
    </source>
</evidence>